<dbReference type="NCBIfam" id="NF009855">
    <property type="entry name" value="PRK13321.1"/>
    <property type="match status" value="1"/>
</dbReference>
<keyword evidence="16" id="KW-0479">Metal-binding</keyword>
<evidence type="ECO:0000256" key="4">
    <source>
        <dbReference type="ARBA" id="ARBA00005225"/>
    </source>
</evidence>
<evidence type="ECO:0000256" key="13">
    <source>
        <dbReference type="ARBA" id="ARBA00022993"/>
    </source>
</evidence>
<keyword evidence="13 16" id="KW-0173">Coenzyme A biosynthesis</keyword>
<dbReference type="EMBL" id="VUNB01000006">
    <property type="protein sequence ID" value="MST69570.1"/>
    <property type="molecule type" value="Genomic_DNA"/>
</dbReference>
<dbReference type="PANTHER" id="PTHR34265">
    <property type="entry name" value="TYPE III PANTOTHENATE KINASE"/>
    <property type="match status" value="1"/>
</dbReference>
<comment type="subunit">
    <text evidence="5 16">Homodimer.</text>
</comment>
<comment type="cofactor">
    <cofactor evidence="16">
        <name>NH4(+)</name>
        <dbReference type="ChEBI" id="CHEBI:28938"/>
    </cofactor>
    <cofactor evidence="16">
        <name>K(+)</name>
        <dbReference type="ChEBI" id="CHEBI:29103"/>
    </cofactor>
    <text evidence="16">A monovalent cation. Ammonium or potassium.</text>
</comment>
<evidence type="ECO:0000256" key="14">
    <source>
        <dbReference type="ARBA" id="ARBA00038036"/>
    </source>
</evidence>
<evidence type="ECO:0000256" key="2">
    <source>
        <dbReference type="ARBA" id="ARBA00001958"/>
    </source>
</evidence>
<keyword evidence="8 16" id="KW-0808">Transferase</keyword>
<comment type="pathway">
    <text evidence="4 16">Cofactor biosynthesis; coenzyme A biosynthesis; CoA from (R)-pantothenate: step 1/5.</text>
</comment>
<evidence type="ECO:0000256" key="6">
    <source>
        <dbReference type="ARBA" id="ARBA00012102"/>
    </source>
</evidence>
<dbReference type="GO" id="GO:0015937">
    <property type="term" value="P:coenzyme A biosynthetic process"/>
    <property type="evidence" value="ECO:0007669"/>
    <property type="project" value="UniProtKB-UniRule"/>
</dbReference>
<keyword evidence="12 16" id="KW-0630">Potassium</keyword>
<gene>
    <name evidence="16" type="primary">coaX</name>
    <name evidence="17" type="ORF">FYJ66_08240</name>
</gene>
<evidence type="ECO:0000256" key="15">
    <source>
        <dbReference type="ARBA" id="ARBA00040883"/>
    </source>
</evidence>
<keyword evidence="10 16" id="KW-0418">Kinase</keyword>
<dbReference type="NCBIfam" id="NF009848">
    <property type="entry name" value="PRK13318.1-6"/>
    <property type="match status" value="1"/>
</dbReference>
<evidence type="ECO:0000256" key="1">
    <source>
        <dbReference type="ARBA" id="ARBA00001206"/>
    </source>
</evidence>
<reference evidence="17" key="1">
    <citation type="submission" date="2019-09" db="EMBL/GenBank/DDBJ databases">
        <title>In-depth cultivation of the pig gut microbiome towards novel bacterial diversity and tailored functional studies.</title>
        <authorList>
            <person name="Wylensek D."/>
            <person name="Hitch T.C.A."/>
            <person name="Clavel T."/>
        </authorList>
    </citation>
    <scope>NUCLEOTIDE SEQUENCE</scope>
    <source>
        <strain evidence="17">RF-744-FAT-WT-3</strain>
    </source>
</reference>
<sequence>MLLAIDIGNTNVVLGLFQGNRLLTNLRLATDMRRSADEYGITIDQMFRYEGIDPADVDDVIISTVVPSLLFTMQHMCLKYFKCTPLIVETGIKTGLRIKTDDPRQIGSDRIVNAVAAYTKYQCPLIIIDFGTATTFCAVTGEGDYLGGTIAPGIKISASALFEKTAKLPNVDLERPGKTICKNTIQSIQSGLIYGHMGLTEYIVQNMKKEMVSDYGVDGSQIKVVATGGLASMVKSDIDCIDVIEKRLTLDGLVVLYNKNRKNRKNTKQKESNRI</sequence>
<feature type="binding site" evidence="16">
    <location>
        <position position="184"/>
    </location>
    <ligand>
        <name>substrate</name>
    </ligand>
</feature>
<evidence type="ECO:0000256" key="16">
    <source>
        <dbReference type="HAMAP-Rule" id="MF_01274"/>
    </source>
</evidence>
<dbReference type="Pfam" id="PF03309">
    <property type="entry name" value="Pan_kinase"/>
    <property type="match status" value="1"/>
</dbReference>
<dbReference type="GO" id="GO:0004594">
    <property type="term" value="F:pantothenate kinase activity"/>
    <property type="evidence" value="ECO:0007669"/>
    <property type="project" value="UniProtKB-UniRule"/>
</dbReference>
<dbReference type="CDD" id="cd24015">
    <property type="entry name" value="ASKHA_NBD_PanK-III"/>
    <property type="match status" value="1"/>
</dbReference>
<dbReference type="GO" id="GO:0005737">
    <property type="term" value="C:cytoplasm"/>
    <property type="evidence" value="ECO:0007669"/>
    <property type="project" value="UniProtKB-SubCell"/>
</dbReference>
<dbReference type="SUPFAM" id="SSF53067">
    <property type="entry name" value="Actin-like ATPase domain"/>
    <property type="match status" value="2"/>
</dbReference>
<feature type="active site" description="Proton acceptor" evidence="16">
    <location>
        <position position="109"/>
    </location>
</feature>
<accession>A0A6A8MA16</accession>
<keyword evidence="9 16" id="KW-0547">Nucleotide-binding</keyword>
<comment type="cofactor">
    <cofactor evidence="2">
        <name>K(+)</name>
        <dbReference type="ChEBI" id="CHEBI:29103"/>
    </cofactor>
</comment>
<evidence type="ECO:0000313" key="17">
    <source>
        <dbReference type="EMBL" id="MST69570.1"/>
    </source>
</evidence>
<dbReference type="InterPro" id="IPR043129">
    <property type="entry name" value="ATPase_NBD"/>
</dbReference>
<dbReference type="Gene3D" id="3.30.420.40">
    <property type="match status" value="2"/>
</dbReference>
<dbReference type="GO" id="GO:0046872">
    <property type="term" value="F:metal ion binding"/>
    <property type="evidence" value="ECO:0007669"/>
    <property type="project" value="UniProtKB-KW"/>
</dbReference>
<dbReference type="HAMAP" id="MF_01274">
    <property type="entry name" value="Pantothen_kinase_3"/>
    <property type="match status" value="1"/>
</dbReference>
<organism evidence="17">
    <name type="scientific">Baileyella intestinalis</name>
    <dbReference type="NCBI Taxonomy" id="2606709"/>
    <lineage>
        <taxon>Bacteria</taxon>
        <taxon>Bacillati</taxon>
        <taxon>Bacillota</taxon>
        <taxon>Clostridia</taxon>
        <taxon>Peptostreptococcales</taxon>
        <taxon>Anaerovoracaceae</taxon>
        <taxon>Baileyella</taxon>
    </lineage>
</organism>
<evidence type="ECO:0000256" key="7">
    <source>
        <dbReference type="ARBA" id="ARBA00022490"/>
    </source>
</evidence>
<evidence type="ECO:0000256" key="11">
    <source>
        <dbReference type="ARBA" id="ARBA00022840"/>
    </source>
</evidence>
<comment type="similarity">
    <text evidence="14 16">Belongs to the type III pantothenate kinase family.</text>
</comment>
<comment type="subcellular location">
    <subcellularLocation>
        <location evidence="3 16">Cytoplasm</location>
    </subcellularLocation>
</comment>
<keyword evidence="11 16" id="KW-0067">ATP-binding</keyword>
<feature type="binding site" evidence="16">
    <location>
        <begin position="6"/>
        <end position="13"/>
    </location>
    <ligand>
        <name>ATP</name>
        <dbReference type="ChEBI" id="CHEBI:30616"/>
    </ligand>
</feature>
<evidence type="ECO:0000256" key="5">
    <source>
        <dbReference type="ARBA" id="ARBA00011738"/>
    </source>
</evidence>
<dbReference type="GO" id="GO:0005524">
    <property type="term" value="F:ATP binding"/>
    <property type="evidence" value="ECO:0007669"/>
    <property type="project" value="UniProtKB-UniRule"/>
</dbReference>
<evidence type="ECO:0000256" key="10">
    <source>
        <dbReference type="ARBA" id="ARBA00022777"/>
    </source>
</evidence>
<name>A0A6A8MA16_9FIRM</name>
<dbReference type="RefSeq" id="WP_154573039.1">
    <property type="nucleotide sequence ID" value="NZ_JAQXPA010000054.1"/>
</dbReference>
<evidence type="ECO:0000256" key="9">
    <source>
        <dbReference type="ARBA" id="ARBA00022741"/>
    </source>
</evidence>
<comment type="caution">
    <text evidence="16">Lacks conserved residue(s) required for the propagation of feature annotation.</text>
</comment>
<feature type="binding site" evidence="16">
    <location>
        <position position="132"/>
    </location>
    <ligand>
        <name>ATP</name>
        <dbReference type="ChEBI" id="CHEBI:30616"/>
    </ligand>
</feature>
<feature type="binding site" evidence="16">
    <location>
        <position position="129"/>
    </location>
    <ligand>
        <name>K(+)</name>
        <dbReference type="ChEBI" id="CHEBI:29103"/>
    </ligand>
</feature>
<feature type="binding site" evidence="16">
    <location>
        <begin position="107"/>
        <end position="110"/>
    </location>
    <ligand>
        <name>substrate</name>
    </ligand>
</feature>
<dbReference type="UniPathway" id="UPA00241">
    <property type="reaction ID" value="UER00352"/>
</dbReference>
<dbReference type="PANTHER" id="PTHR34265:SF1">
    <property type="entry name" value="TYPE III PANTOTHENATE KINASE"/>
    <property type="match status" value="1"/>
</dbReference>
<protein>
    <recommendedName>
        <fullName evidence="15 16">Type III pantothenate kinase</fullName>
        <ecNumber evidence="6 16">2.7.1.33</ecNumber>
    </recommendedName>
    <alternativeName>
        <fullName evidence="16">PanK-III</fullName>
    </alternativeName>
    <alternativeName>
        <fullName evidence="16">Pantothenic acid kinase</fullName>
    </alternativeName>
</protein>
<dbReference type="EC" id="2.7.1.33" evidence="6 16"/>
<comment type="caution">
    <text evidence="17">The sequence shown here is derived from an EMBL/GenBank/DDBJ whole genome shotgun (WGS) entry which is preliminary data.</text>
</comment>
<evidence type="ECO:0000256" key="8">
    <source>
        <dbReference type="ARBA" id="ARBA00022679"/>
    </source>
</evidence>
<dbReference type="AlphaFoldDB" id="A0A6A8MA16"/>
<dbReference type="NCBIfam" id="TIGR00671">
    <property type="entry name" value="baf"/>
    <property type="match status" value="1"/>
</dbReference>
<proteinExistence type="inferred from homology"/>
<evidence type="ECO:0000256" key="12">
    <source>
        <dbReference type="ARBA" id="ARBA00022958"/>
    </source>
</evidence>
<evidence type="ECO:0000256" key="3">
    <source>
        <dbReference type="ARBA" id="ARBA00004496"/>
    </source>
</evidence>
<comment type="function">
    <text evidence="16">Catalyzes the phosphorylation of pantothenate (Pan), the first step in CoA biosynthesis.</text>
</comment>
<keyword evidence="7 16" id="KW-0963">Cytoplasm</keyword>
<dbReference type="InterPro" id="IPR004619">
    <property type="entry name" value="Type_III_PanK"/>
</dbReference>
<comment type="catalytic activity">
    <reaction evidence="1 16">
        <text>(R)-pantothenate + ATP = (R)-4'-phosphopantothenate + ADP + H(+)</text>
        <dbReference type="Rhea" id="RHEA:16373"/>
        <dbReference type="ChEBI" id="CHEBI:10986"/>
        <dbReference type="ChEBI" id="CHEBI:15378"/>
        <dbReference type="ChEBI" id="CHEBI:29032"/>
        <dbReference type="ChEBI" id="CHEBI:30616"/>
        <dbReference type="ChEBI" id="CHEBI:456216"/>
        <dbReference type="EC" id="2.7.1.33"/>
    </reaction>
</comment>